<evidence type="ECO:0000313" key="2">
    <source>
        <dbReference type="Proteomes" id="UP000430692"/>
    </source>
</evidence>
<dbReference type="SUPFAM" id="SSF81901">
    <property type="entry name" value="HCP-like"/>
    <property type="match status" value="1"/>
</dbReference>
<dbReference type="PANTHER" id="PTHR43628">
    <property type="entry name" value="ACTIVATOR OF C KINASE PROTEIN 1-RELATED"/>
    <property type="match status" value="1"/>
</dbReference>
<comment type="caution">
    <text evidence="1">The sequence shown here is derived from an EMBL/GenBank/DDBJ whole genome shotgun (WGS) entry which is preliminary data.</text>
</comment>
<evidence type="ECO:0008006" key="3">
    <source>
        <dbReference type="Google" id="ProtNLM"/>
    </source>
</evidence>
<organism evidence="1 2">
    <name type="scientific">Shimazuella alba</name>
    <dbReference type="NCBI Taxonomy" id="2690964"/>
    <lineage>
        <taxon>Bacteria</taxon>
        <taxon>Bacillati</taxon>
        <taxon>Bacillota</taxon>
        <taxon>Bacilli</taxon>
        <taxon>Bacillales</taxon>
        <taxon>Thermoactinomycetaceae</taxon>
        <taxon>Shimazuella</taxon>
    </lineage>
</organism>
<reference evidence="1 2" key="1">
    <citation type="submission" date="2019-12" db="EMBL/GenBank/DDBJ databases">
        <title>Whole-genome analyses of novel actinobacteria.</title>
        <authorList>
            <person name="Sahin N."/>
            <person name="Saygin H."/>
        </authorList>
    </citation>
    <scope>NUCLEOTIDE SEQUENCE [LARGE SCALE GENOMIC DNA]</scope>
    <source>
        <strain evidence="1 2">KC615</strain>
    </source>
</reference>
<dbReference type="InterPro" id="IPR006597">
    <property type="entry name" value="Sel1-like"/>
</dbReference>
<accession>A0A6I4VMX5</accession>
<proteinExistence type="predicted"/>
<dbReference type="RefSeq" id="WP_160799420.1">
    <property type="nucleotide sequence ID" value="NZ_WUUL01000001.1"/>
</dbReference>
<protein>
    <recommendedName>
        <fullName evidence="3">Sel1 repeat family protein</fullName>
    </recommendedName>
</protein>
<gene>
    <name evidence="1" type="ORF">GSM42_01215</name>
</gene>
<keyword evidence="2" id="KW-1185">Reference proteome</keyword>
<evidence type="ECO:0000313" key="1">
    <source>
        <dbReference type="EMBL" id="MXQ52393.1"/>
    </source>
</evidence>
<dbReference type="AlphaFoldDB" id="A0A6I4VMX5"/>
<dbReference type="PANTHER" id="PTHR43628:SF1">
    <property type="entry name" value="CHITIN SYNTHASE REGULATORY FACTOR 2-RELATED"/>
    <property type="match status" value="1"/>
</dbReference>
<dbReference type="InterPro" id="IPR011990">
    <property type="entry name" value="TPR-like_helical_dom_sf"/>
</dbReference>
<dbReference type="EMBL" id="WUUL01000001">
    <property type="protein sequence ID" value="MXQ52393.1"/>
    <property type="molecule type" value="Genomic_DNA"/>
</dbReference>
<dbReference type="Proteomes" id="UP000430692">
    <property type="component" value="Unassembled WGS sequence"/>
</dbReference>
<dbReference type="SMART" id="SM00671">
    <property type="entry name" value="SEL1"/>
    <property type="match status" value="1"/>
</dbReference>
<name>A0A6I4VMX5_9BACL</name>
<dbReference type="InterPro" id="IPR052945">
    <property type="entry name" value="Mitotic_Regulator"/>
</dbReference>
<dbReference type="Pfam" id="PF08238">
    <property type="entry name" value="Sel1"/>
    <property type="match status" value="3"/>
</dbReference>
<dbReference type="Gene3D" id="1.25.40.10">
    <property type="entry name" value="Tetratricopeptide repeat domain"/>
    <property type="match status" value="1"/>
</dbReference>
<sequence length="132" mass="14680">MMSKNFDLLLKLVIYAMLLYGKKLLKMPTGKLKAEGIDWIQTAAEKGSVQAMQTLGQAYLFGKGTNRNVSCGLSWLEKASENDSISSMVRLGKYFLEGIFSELQPQLGVEWLVKSTTDLLLLCDYIAGVLLH</sequence>